<evidence type="ECO:0000256" key="1">
    <source>
        <dbReference type="SAM" id="MobiDB-lite"/>
    </source>
</evidence>
<sequence>MDDVSESPFTSATRRRTSPGISLAENLDRTERHPVLIFGSSAAGKSSLVLSLILGLQTMRDINVSLGDPILDPADPRSKVMHQRAKDTYDRAAYELATGKPVGITIGEPFFIPVDVKPTNSLLEPVKFAFLDGRGEDYQPNEDINADLFRTFKPEIVDVLRSFPHGITVIYVAPYSVGDGHDRDTPSSNFGLLGVMRGYEELRELRRHDSHLFLLTKWDQYATPMDARPLFSDASANDVDRVLRDRYPNSWGTFQALPLEGEAHERRAFMQYSSGYFKDGEYREPPHSFHGTFKRYPRTVMNWLYGNATQYRPGRDNRTTSPRRSLFPDVDVPTAPPRRSLIDLLNHALTAR</sequence>
<evidence type="ECO:0000313" key="3">
    <source>
        <dbReference type="Proteomes" id="UP000234479"/>
    </source>
</evidence>
<evidence type="ECO:0000313" key="2">
    <source>
        <dbReference type="EMBL" id="PLR25182.1"/>
    </source>
</evidence>
<dbReference type="RefSeq" id="WP_101718455.1">
    <property type="nucleotide sequence ID" value="NZ_PJRS01000022.1"/>
</dbReference>
<protein>
    <submittedName>
        <fullName evidence="2">Uncharacterized protein</fullName>
    </submittedName>
</protein>
<reference evidence="2 3" key="1">
    <citation type="submission" date="2017-12" db="EMBL/GenBank/DDBJ databases">
        <title>The genome sequence of Caulobacter sp. 410.</title>
        <authorList>
            <person name="Gao J."/>
            <person name="Mao X."/>
            <person name="Sun J."/>
        </authorList>
    </citation>
    <scope>NUCLEOTIDE SEQUENCE [LARGE SCALE GENOMIC DNA]</scope>
    <source>
        <strain evidence="2 3">410</strain>
    </source>
</reference>
<dbReference type="Proteomes" id="UP000234479">
    <property type="component" value="Unassembled WGS sequence"/>
</dbReference>
<name>A0A2N5DGK1_9CAUL</name>
<proteinExistence type="predicted"/>
<feature type="region of interest" description="Disordered" evidence="1">
    <location>
        <begin position="311"/>
        <end position="332"/>
    </location>
</feature>
<dbReference type="OrthoDB" id="10004309at2"/>
<dbReference type="EMBL" id="PJRS01000022">
    <property type="protein sequence ID" value="PLR25182.1"/>
    <property type="molecule type" value="Genomic_DNA"/>
</dbReference>
<gene>
    <name evidence="2" type="ORF">SGCZBJ_13210</name>
</gene>
<dbReference type="AlphaFoldDB" id="A0A2N5DGK1"/>
<organism evidence="2 3">
    <name type="scientific">Caulobacter zeae</name>
    <dbReference type="NCBI Taxonomy" id="2055137"/>
    <lineage>
        <taxon>Bacteria</taxon>
        <taxon>Pseudomonadati</taxon>
        <taxon>Pseudomonadota</taxon>
        <taxon>Alphaproteobacteria</taxon>
        <taxon>Caulobacterales</taxon>
        <taxon>Caulobacteraceae</taxon>
        <taxon>Caulobacter</taxon>
    </lineage>
</organism>
<accession>A0A2N5DGK1</accession>
<keyword evidence="3" id="KW-1185">Reference proteome</keyword>
<feature type="region of interest" description="Disordered" evidence="1">
    <location>
        <begin position="1"/>
        <end position="23"/>
    </location>
</feature>
<comment type="caution">
    <text evidence="2">The sequence shown here is derived from an EMBL/GenBank/DDBJ whole genome shotgun (WGS) entry which is preliminary data.</text>
</comment>